<accession>A0ABW3ZVD4</accession>
<dbReference type="Proteomes" id="UP001597178">
    <property type="component" value="Unassembled WGS sequence"/>
</dbReference>
<evidence type="ECO:0000313" key="3">
    <source>
        <dbReference type="Proteomes" id="UP001597178"/>
    </source>
</evidence>
<comment type="caution">
    <text evidence="2">The sequence shown here is derived from an EMBL/GenBank/DDBJ whole genome shotgun (WGS) entry which is preliminary data.</text>
</comment>
<reference evidence="3" key="1">
    <citation type="journal article" date="2019" name="Int. J. Syst. Evol. Microbiol.">
        <title>The Global Catalogue of Microorganisms (GCM) 10K type strain sequencing project: providing services to taxonomists for standard genome sequencing and annotation.</title>
        <authorList>
            <consortium name="The Broad Institute Genomics Platform"/>
            <consortium name="The Broad Institute Genome Sequencing Center for Infectious Disease"/>
            <person name="Wu L."/>
            <person name="Ma J."/>
        </authorList>
    </citation>
    <scope>NUCLEOTIDE SEQUENCE [LARGE SCALE GENOMIC DNA]</scope>
    <source>
        <strain evidence="3">CCUG 54822</strain>
    </source>
</reference>
<keyword evidence="1" id="KW-0472">Membrane</keyword>
<keyword evidence="3" id="KW-1185">Reference proteome</keyword>
<proteinExistence type="predicted"/>
<name>A0ABW3ZVD4_9BACI</name>
<gene>
    <name evidence="2" type="ORF">ACFQ4A_11145</name>
</gene>
<feature type="transmembrane region" description="Helical" evidence="1">
    <location>
        <begin position="12"/>
        <end position="34"/>
    </location>
</feature>
<evidence type="ECO:0000313" key="2">
    <source>
        <dbReference type="EMBL" id="MFD1362209.1"/>
    </source>
</evidence>
<dbReference type="RefSeq" id="WP_382400532.1">
    <property type="nucleotide sequence ID" value="NZ_JBHTNH010000024.1"/>
</dbReference>
<evidence type="ECO:0008006" key="4">
    <source>
        <dbReference type="Google" id="ProtNLM"/>
    </source>
</evidence>
<organism evidence="2 3">
    <name type="scientific">Lentibacillus salinarum</name>
    <dbReference type="NCBI Taxonomy" id="446820"/>
    <lineage>
        <taxon>Bacteria</taxon>
        <taxon>Bacillati</taxon>
        <taxon>Bacillota</taxon>
        <taxon>Bacilli</taxon>
        <taxon>Bacillales</taxon>
        <taxon>Bacillaceae</taxon>
        <taxon>Lentibacillus</taxon>
    </lineage>
</organism>
<evidence type="ECO:0000256" key="1">
    <source>
        <dbReference type="SAM" id="Phobius"/>
    </source>
</evidence>
<sequence length="526" mass="58948">MEENAKKGVPKKYIAIIVVAVLIVGGSVAAFMVVTGTPKAQYFKAEKNTIEFLAEKGEERYQPEFDWAETTMENPIENTLELSAEYNGPPSNNMGMGPEQLLNQSTLQLTSQLNQDNNRMAADMQLNFGGIEMNNISMYLDADNARLQLPFLEEILQINDSELSELLQEADPALNDVNMDFEYIFNQMDGMLSDEDQAYITEEYLTMVYGELSSDAFATADETVTVQDESVDTKKITLQLSEQDVKELTTTILEKMKHDDQLKDIIEAQIKQQQFGMFASNTMPAEMENEVNTMMDDFEQSIDEAINGVEDFQIPDGLTSVIWVQDDLIVQRDLSISLAPKNEELTTLTINGSQLLKDEHQKLDYELAIDDMELMFDADLSHQDDVLDDSITIGADDIELSYTGSSTLQDGTRDFERTVTFNSPSPNGSGSLIWSGEATYDQDQKSADHTLSVEMPDLPQDIVSLHVSNDAKTIHEVEQPDGDNVKDLGNMSVDELEQYFQTDVTQQFEQWLMGHMGVPGGNMNSF</sequence>
<dbReference type="EMBL" id="JBHTNH010000024">
    <property type="protein sequence ID" value="MFD1362209.1"/>
    <property type="molecule type" value="Genomic_DNA"/>
</dbReference>
<protein>
    <recommendedName>
        <fullName evidence="4">DUF945 domain-containing protein</fullName>
    </recommendedName>
</protein>
<keyword evidence="1" id="KW-1133">Transmembrane helix</keyword>
<keyword evidence="1" id="KW-0812">Transmembrane</keyword>